<accession>A0A5D0CSE8</accession>
<dbReference type="GO" id="GO:0003700">
    <property type="term" value="F:DNA-binding transcription factor activity"/>
    <property type="evidence" value="ECO:0007669"/>
    <property type="project" value="InterPro"/>
</dbReference>
<dbReference type="OrthoDB" id="2471618at2"/>
<dbReference type="Gene3D" id="1.20.140.160">
    <property type="match status" value="1"/>
</dbReference>
<dbReference type="RefSeq" id="WP_148455844.1">
    <property type="nucleotide sequence ID" value="NZ_BORZ01000017.1"/>
</dbReference>
<dbReference type="Proteomes" id="UP000325218">
    <property type="component" value="Unassembled WGS sequence"/>
</dbReference>
<keyword evidence="3" id="KW-1185">Reference proteome</keyword>
<dbReference type="GO" id="GO:0006352">
    <property type="term" value="P:DNA-templated transcription initiation"/>
    <property type="evidence" value="ECO:0007669"/>
    <property type="project" value="InterPro"/>
</dbReference>
<dbReference type="InterPro" id="IPR007630">
    <property type="entry name" value="RNA_pol_sigma70_r4"/>
</dbReference>
<dbReference type="SUPFAM" id="SSF88659">
    <property type="entry name" value="Sigma3 and sigma4 domains of RNA polymerase sigma factors"/>
    <property type="match status" value="1"/>
</dbReference>
<protein>
    <submittedName>
        <fullName evidence="2">Sigma-70 family RNA polymerase sigma factor</fullName>
    </submittedName>
</protein>
<dbReference type="Pfam" id="PF04545">
    <property type="entry name" value="Sigma70_r4"/>
    <property type="match status" value="1"/>
</dbReference>
<reference evidence="2 3" key="1">
    <citation type="submission" date="2019-08" db="EMBL/GenBank/DDBJ databases">
        <title>Genome sequencing of Paenibacillus faecis DSM 23593(T).</title>
        <authorList>
            <person name="Kook J.-K."/>
            <person name="Park S.-N."/>
            <person name="Lim Y.K."/>
        </authorList>
    </citation>
    <scope>NUCLEOTIDE SEQUENCE [LARGE SCALE GENOMIC DNA]</scope>
    <source>
        <strain evidence="2 3">DSM 23593</strain>
    </source>
</reference>
<organism evidence="2 3">
    <name type="scientific">Paenibacillus faecis</name>
    <dbReference type="NCBI Taxonomy" id="862114"/>
    <lineage>
        <taxon>Bacteria</taxon>
        <taxon>Bacillati</taxon>
        <taxon>Bacillota</taxon>
        <taxon>Bacilli</taxon>
        <taxon>Bacillales</taxon>
        <taxon>Paenibacillaceae</taxon>
        <taxon>Paenibacillus</taxon>
    </lineage>
</organism>
<evidence type="ECO:0000259" key="1">
    <source>
        <dbReference type="Pfam" id="PF04545"/>
    </source>
</evidence>
<dbReference type="EMBL" id="VSDO01000004">
    <property type="protein sequence ID" value="TYA11727.1"/>
    <property type="molecule type" value="Genomic_DNA"/>
</dbReference>
<name>A0A5D0CSE8_9BACL</name>
<evidence type="ECO:0000313" key="3">
    <source>
        <dbReference type="Proteomes" id="UP000325218"/>
    </source>
</evidence>
<feature type="domain" description="RNA polymerase sigma-70 region 4" evidence="1">
    <location>
        <begin position="37"/>
        <end position="79"/>
    </location>
</feature>
<sequence length="88" mass="10592">MKKIRYRERPLYENSQYPSPYYTRSSEEKILVRDLVDKLPPRGKFVIEKLYFQHLTEEEVAQHLNISQQAVSKCKKKMIQLLSRTANY</sequence>
<evidence type="ECO:0000313" key="2">
    <source>
        <dbReference type="EMBL" id="TYA11727.1"/>
    </source>
</evidence>
<proteinExistence type="predicted"/>
<gene>
    <name evidence="2" type="ORF">FRY98_18425</name>
</gene>
<dbReference type="InterPro" id="IPR013324">
    <property type="entry name" value="RNA_pol_sigma_r3/r4-like"/>
</dbReference>
<dbReference type="AlphaFoldDB" id="A0A5D0CSE8"/>
<comment type="caution">
    <text evidence="2">The sequence shown here is derived from an EMBL/GenBank/DDBJ whole genome shotgun (WGS) entry which is preliminary data.</text>
</comment>